<dbReference type="Pfam" id="PF04567">
    <property type="entry name" value="RNA_pol_Rpb2_5"/>
    <property type="match status" value="1"/>
</dbReference>
<evidence type="ECO:0000313" key="13">
    <source>
        <dbReference type="EMBL" id="QHT90479.1"/>
    </source>
</evidence>
<dbReference type="InterPro" id="IPR007642">
    <property type="entry name" value="RNA_pol_Rpb2_2"/>
</dbReference>
<dbReference type="InterPro" id="IPR007120">
    <property type="entry name" value="DNA-dir_RNAP_su2_dom"/>
</dbReference>
<dbReference type="PROSITE" id="PS50817">
    <property type="entry name" value="INTEIN_N_TER"/>
    <property type="match status" value="1"/>
</dbReference>
<dbReference type="GO" id="GO:0004519">
    <property type="term" value="F:endonuclease activity"/>
    <property type="evidence" value="ECO:0007669"/>
    <property type="project" value="InterPro"/>
</dbReference>
<dbReference type="SUPFAM" id="SSF51294">
    <property type="entry name" value="Hedgehog/intein (Hint) domain"/>
    <property type="match status" value="1"/>
</dbReference>
<dbReference type="InterPro" id="IPR027434">
    <property type="entry name" value="Homing_endonucl"/>
</dbReference>
<evidence type="ECO:0000256" key="1">
    <source>
        <dbReference type="ARBA" id="ARBA00006835"/>
    </source>
</evidence>
<dbReference type="GO" id="GO:0003899">
    <property type="term" value="F:DNA-directed RNA polymerase activity"/>
    <property type="evidence" value="ECO:0007669"/>
    <property type="project" value="UniProtKB-EC"/>
</dbReference>
<dbReference type="SUPFAM" id="SSF64484">
    <property type="entry name" value="beta and beta-prime subunits of DNA dependent RNA-polymerase"/>
    <property type="match status" value="2"/>
</dbReference>
<dbReference type="Pfam" id="PF04566">
    <property type="entry name" value="RNA_pol_Rpb2_4"/>
    <property type="match status" value="1"/>
</dbReference>
<dbReference type="NCBIfam" id="TIGR01445">
    <property type="entry name" value="intein_Nterm"/>
    <property type="match status" value="1"/>
</dbReference>
<dbReference type="GO" id="GO:0006351">
    <property type="term" value="P:DNA-templated transcription"/>
    <property type="evidence" value="ECO:0007669"/>
    <property type="project" value="InterPro"/>
</dbReference>
<evidence type="ECO:0000259" key="12">
    <source>
        <dbReference type="PROSITE" id="PS50819"/>
    </source>
</evidence>
<organism evidence="13">
    <name type="scientific">viral metagenome</name>
    <dbReference type="NCBI Taxonomy" id="1070528"/>
    <lineage>
        <taxon>unclassified sequences</taxon>
        <taxon>metagenomes</taxon>
        <taxon>organismal metagenomes</taxon>
    </lineage>
</organism>
<dbReference type="InterPro" id="IPR004042">
    <property type="entry name" value="Intein_endonuc_central"/>
</dbReference>
<keyword evidence="7" id="KW-0068">Autocatalytic cleavage</keyword>
<evidence type="ECO:0000256" key="5">
    <source>
        <dbReference type="ARBA" id="ARBA00022695"/>
    </source>
</evidence>
<dbReference type="CDD" id="cd00081">
    <property type="entry name" value="Hint"/>
    <property type="match status" value="1"/>
</dbReference>
<keyword evidence="9" id="KW-0651">Protein splicing</keyword>
<dbReference type="InterPro" id="IPR037033">
    <property type="entry name" value="DNA-dir_RNAP_su2_hyb_sf"/>
</dbReference>
<dbReference type="InterPro" id="IPR037034">
    <property type="entry name" value="RNA_pol_Rpb2_2_sf"/>
</dbReference>
<dbReference type="InterPro" id="IPR006141">
    <property type="entry name" value="Intein_N"/>
</dbReference>
<dbReference type="SUPFAM" id="SSF55608">
    <property type="entry name" value="Homing endonucleases"/>
    <property type="match status" value="1"/>
</dbReference>
<keyword evidence="10" id="KW-0804">Transcription</keyword>
<keyword evidence="6" id="KW-0479">Metal-binding</keyword>
<dbReference type="Pfam" id="PF00562">
    <property type="entry name" value="RNA_pol_Rpb2_6"/>
    <property type="match status" value="1"/>
</dbReference>
<dbReference type="GO" id="GO:0000428">
    <property type="term" value="C:DNA-directed RNA polymerase complex"/>
    <property type="evidence" value="ECO:0007669"/>
    <property type="project" value="UniProtKB-KW"/>
</dbReference>
<reference evidence="13" key="1">
    <citation type="journal article" date="2020" name="Nature">
        <title>Giant virus diversity and host interactions through global metagenomics.</title>
        <authorList>
            <person name="Schulz F."/>
            <person name="Roux S."/>
            <person name="Paez-Espino D."/>
            <person name="Jungbluth S."/>
            <person name="Walsh D.A."/>
            <person name="Denef V.J."/>
            <person name="McMahon K.D."/>
            <person name="Konstantinidis K.T."/>
            <person name="Eloe-Fadrosh E.A."/>
            <person name="Kyrpides N.C."/>
            <person name="Woyke T."/>
        </authorList>
    </citation>
    <scope>NUCLEOTIDE SEQUENCE</scope>
    <source>
        <strain evidence="13">GVMAG-M-3300023184-68</strain>
    </source>
</reference>
<accession>A0A6C0ICK2</accession>
<dbReference type="GO" id="GO:0016539">
    <property type="term" value="P:intein-mediated protein splicing"/>
    <property type="evidence" value="ECO:0007669"/>
    <property type="project" value="InterPro"/>
</dbReference>
<protein>
    <recommendedName>
        <fullName evidence="2">DNA-directed RNA polymerase</fullName>
        <ecNumber evidence="2">2.7.7.6</ecNumber>
    </recommendedName>
</protein>
<dbReference type="Pfam" id="PF04563">
    <property type="entry name" value="RNA_pol_Rpb2_1"/>
    <property type="match status" value="1"/>
</dbReference>
<dbReference type="PANTHER" id="PTHR20856">
    <property type="entry name" value="DNA-DIRECTED RNA POLYMERASE I SUBUNIT 2"/>
    <property type="match status" value="1"/>
</dbReference>
<dbReference type="Gene3D" id="3.90.1110.10">
    <property type="entry name" value="RNA polymerase Rpb2, domain 2"/>
    <property type="match status" value="1"/>
</dbReference>
<sequence>MTTLIQKPKSRAPRKPKVSIQDNVVEPSSTGTEGPLSNSSGDLRSPTELVVQRLSAPLPQLTSKATELEHKPEELDITELKGTGNEVKHILEDMMKEPQTSPVALPPSKLVVVGILPTDHTENTEKMVEGHSVDELARKQNEEAHVQCSHENPTTTTNTGGVLDHLGDYIDEPFTILESYFHGQHLDRLVRHQIESYNHFINYQMQKTIQMFNPVVVRSENDYVELQDKYLLEVSISFQNFKLYPPQIYENNGATKTMYPQEAKLRNFTYASTMTVDIKIDYTVRNTESMDNPRIISKIIPKVNIGKMPIMLKSSICVLTQNKSIDPAYMGECPMDCGGYFIIKGSEKTVLGQERAAENRVYCFDGKNTTKWSWFAEIKSIPDFKCISPKQIEMMIASKNNGFGHAIYMNIPRIKQPIELFVVFRALGVLSDKAICEYILLQIPTQSPEQQLILEFLQASIIDANKYMTQEDALRHITAAVAYTPINMDKEKGARKKQEFTNDVLNNDLFPHCKTLTQKLYMIGYMCQKLIKTSFGWRQPDDRDSYVNKRIELTGTLLNNLFRNYFNKLVKEMQKQVVREINNGSWRSMDNYENIINMTNIYKIMKSTTIENGINRALATGDFSIKQSNSSKVGVAQVLNRLTYLSSLSHSRRINTPLEKSGELIAPRKLHNTTYGFLCLTGDSEVLMSNRIDMKKIKDIHEGDFVNTVNRTTLMDEPSPIYNFFGKMPDKLFEITTISGRTIKATAEHPFLVNQGDGKYEMVKLCDLREGDKMVIRHMVKMIPDENTTRVVIHEKDVLEHYRMELLELNFLNIPIINYKLKIIARLIGALNTDGHLGMSKDVNGEYKYYRSSFNVGEEYDTFQLSRDIRALGFGGPCIHEAKTQFIDKTNGRVTNYSTICVSKDGAFSYLLSLLGGFVGKKTNERRCIPEWLINAEPSIKREFLSAFQGGDGCRISYQKNSNTDSWKIHMGYTCQTTNDEFLTETTEYMQKIVNMFLEFNIKCHLSTTKVKNEPKSRVNIAFDTGAENLARYVDIINYTYCEEKRRVSAVAIEHVKIRAFSKQSRDKDYQYVLDNYEKESIETLIKTSGLTVNQIRKIKSKHKKGVCPEPRYTSVVSYEQIVQEHACRNGCVSVPILSIREIEPEMVYDFTTCSENHSFVSQGFIPSNCSAETPEGQSIGIVKNIAYMAHITIPTNSSSLYDYILPHIHKVEDTVSPSELYGKVRVFINGAWVGVSDHPYELYSEIKEKKHKGIINIYTSIIFDYKNMEIRVCNDGGRLTRPLLRVKDNRALITPDIIRQLSNNELTWNDLLVSCRIPHSAIEYIDPEEQNFAMIAMKTKDGYIMTTERDVRDHSNVHRLVTRYTHCEIHPSTIFGVLASCIPFPEHNQSPRNTYQCCMGKQAIGVYALNYDTRMDKTSYVLSYPSRPLVDTRIMNFMKLNNIPSGHQITVAIMSFTAYNQEDSLLVNKGSIDRGLFMTTVYHTEKDEDKNIIRDEIIRCKPDPAKTKGIKYGNYDKLNPQGFIPENSLVENRDVIIAKTVPIKENRNDPTKTIKYEDQSKTFRTTEECYIDKNYTGRNGDGYNFAKVRVRTLRKPVLGDKFSSRSGQKGTCGLIIPEADMPFTKDGLRPDIILNPHAIPSRMTIGQLKETILGKVLLELGIFGDGTSFGNLDVKTICKELQRVGYESYGNEIMYNGFTGEQIETSIFIGPVYYQRLKHMVNDKQHSRSIGPMVNLTRQPAEGRSRDGGFRIGEMERDVMIAHGMSRFCRERLYDVSDKYSTHVCGKCGMIACYNDESMKQTKFAKSDMSIHLCRTCGNMTDFAKVEIPYAYKLLAQELQTINIVPRIITE</sequence>
<dbReference type="EMBL" id="MN740154">
    <property type="protein sequence ID" value="QHT90479.1"/>
    <property type="molecule type" value="Genomic_DNA"/>
</dbReference>
<dbReference type="Pfam" id="PF04560">
    <property type="entry name" value="RNA_pol_Rpb2_7"/>
    <property type="match status" value="1"/>
</dbReference>
<dbReference type="Gene3D" id="3.90.1100.10">
    <property type="match status" value="2"/>
</dbReference>
<evidence type="ECO:0000256" key="4">
    <source>
        <dbReference type="ARBA" id="ARBA00022679"/>
    </source>
</evidence>
<dbReference type="Pfam" id="PF14890">
    <property type="entry name" value="Intein_splicing"/>
    <property type="match status" value="1"/>
</dbReference>
<dbReference type="InterPro" id="IPR007121">
    <property type="entry name" value="RNA_pol_bsu_CS"/>
</dbReference>
<evidence type="ECO:0000256" key="8">
    <source>
        <dbReference type="ARBA" id="ARBA00022833"/>
    </source>
</evidence>
<keyword evidence="4" id="KW-0808">Transferase</keyword>
<keyword evidence="5" id="KW-0548">Nucleotidyltransferase</keyword>
<feature type="compositionally biased region" description="Basic residues" evidence="11">
    <location>
        <begin position="8"/>
        <end position="17"/>
    </location>
</feature>
<name>A0A6C0ICK2_9ZZZZ</name>
<dbReference type="InterPro" id="IPR003587">
    <property type="entry name" value="Hint_dom_N"/>
</dbReference>
<dbReference type="Pfam" id="PF04561">
    <property type="entry name" value="RNA_pol_Rpb2_2"/>
    <property type="match status" value="1"/>
</dbReference>
<evidence type="ECO:0000256" key="6">
    <source>
        <dbReference type="ARBA" id="ARBA00022723"/>
    </source>
</evidence>
<dbReference type="InterPro" id="IPR007644">
    <property type="entry name" value="RNA_pol_bsu_protrusion"/>
</dbReference>
<feature type="compositionally biased region" description="Polar residues" evidence="11">
    <location>
        <begin position="20"/>
        <end position="42"/>
    </location>
</feature>
<dbReference type="Gene3D" id="2.40.50.150">
    <property type="match status" value="1"/>
</dbReference>
<dbReference type="InterPro" id="IPR007646">
    <property type="entry name" value="RNA_pol_Rpb2_4"/>
</dbReference>
<dbReference type="Gene3D" id="3.90.1800.10">
    <property type="entry name" value="RNA polymerase alpha subunit dimerisation domain"/>
    <property type="match status" value="1"/>
</dbReference>
<dbReference type="CDD" id="cd00653">
    <property type="entry name" value="RNA_pol_B_RPB2"/>
    <property type="match status" value="1"/>
</dbReference>
<dbReference type="PROSITE" id="PS01166">
    <property type="entry name" value="RNA_POL_BETA"/>
    <property type="match status" value="1"/>
</dbReference>
<dbReference type="InterPro" id="IPR015712">
    <property type="entry name" value="DNA-dir_RNA_pol_su2"/>
</dbReference>
<keyword evidence="3" id="KW-0240">DNA-directed RNA polymerase</keyword>
<evidence type="ECO:0000256" key="9">
    <source>
        <dbReference type="ARBA" id="ARBA00023000"/>
    </source>
</evidence>
<dbReference type="GO" id="GO:0046872">
    <property type="term" value="F:metal ion binding"/>
    <property type="evidence" value="ECO:0007669"/>
    <property type="project" value="UniProtKB-KW"/>
</dbReference>
<dbReference type="Gene3D" id="3.10.28.10">
    <property type="entry name" value="Homing endonucleases"/>
    <property type="match status" value="1"/>
</dbReference>
<dbReference type="SMART" id="SM00305">
    <property type="entry name" value="HintC"/>
    <property type="match status" value="1"/>
</dbReference>
<proteinExistence type="inferred from homology"/>
<dbReference type="Gene3D" id="3.90.1070.20">
    <property type="match status" value="1"/>
</dbReference>
<dbReference type="PROSITE" id="PS50819">
    <property type="entry name" value="INTEIN_ENDONUCLEASE"/>
    <property type="match status" value="1"/>
</dbReference>
<dbReference type="GO" id="GO:0032549">
    <property type="term" value="F:ribonucleoside binding"/>
    <property type="evidence" value="ECO:0007669"/>
    <property type="project" value="InterPro"/>
</dbReference>
<keyword evidence="8" id="KW-0862">Zinc</keyword>
<feature type="domain" description="DOD-type homing endonuclease" evidence="12">
    <location>
        <begin position="827"/>
        <end position="1002"/>
    </location>
</feature>
<evidence type="ECO:0000256" key="2">
    <source>
        <dbReference type="ARBA" id="ARBA00012418"/>
    </source>
</evidence>
<evidence type="ECO:0000256" key="3">
    <source>
        <dbReference type="ARBA" id="ARBA00022478"/>
    </source>
</evidence>
<dbReference type="Gene3D" id="2.40.270.10">
    <property type="entry name" value="DNA-directed RNA polymerase, subunit 2, domain 6"/>
    <property type="match status" value="1"/>
</dbReference>
<dbReference type="InterPro" id="IPR003586">
    <property type="entry name" value="Hint_dom_C"/>
</dbReference>
<comment type="similarity">
    <text evidence="1">Belongs to the RNA polymerase beta chain family.</text>
</comment>
<dbReference type="InterPro" id="IPR036844">
    <property type="entry name" value="Hint_dom_sf"/>
</dbReference>
<evidence type="ECO:0000256" key="7">
    <source>
        <dbReference type="ARBA" id="ARBA00022813"/>
    </source>
</evidence>
<dbReference type="EC" id="2.7.7.6" evidence="2"/>
<dbReference type="GO" id="GO:0003677">
    <property type="term" value="F:DNA binding"/>
    <property type="evidence" value="ECO:0007669"/>
    <property type="project" value="InterPro"/>
</dbReference>
<evidence type="ECO:0000256" key="10">
    <source>
        <dbReference type="ARBA" id="ARBA00023163"/>
    </source>
</evidence>
<dbReference type="InterPro" id="IPR007645">
    <property type="entry name" value="RNA_pol_Rpb2_3"/>
</dbReference>
<dbReference type="SMART" id="SM00306">
    <property type="entry name" value="HintN"/>
    <property type="match status" value="1"/>
</dbReference>
<feature type="region of interest" description="Disordered" evidence="11">
    <location>
        <begin position="1"/>
        <end position="47"/>
    </location>
</feature>
<dbReference type="InterPro" id="IPR014724">
    <property type="entry name" value="RNA_pol_RPB2_OB-fold"/>
</dbReference>
<evidence type="ECO:0000256" key="11">
    <source>
        <dbReference type="SAM" id="MobiDB-lite"/>
    </source>
</evidence>
<dbReference type="Gene3D" id="2.170.16.10">
    <property type="entry name" value="Hedgehog/Intein (Hint) domain"/>
    <property type="match status" value="1"/>
</dbReference>
<dbReference type="InterPro" id="IPR007641">
    <property type="entry name" value="RNA_pol_Rpb2_7"/>
</dbReference>
<dbReference type="InterPro" id="IPR007647">
    <property type="entry name" value="RNA_pol_Rpb2_5"/>
</dbReference>
<dbReference type="Pfam" id="PF04565">
    <property type="entry name" value="RNA_pol_Rpb2_3"/>
    <property type="match status" value="2"/>
</dbReference>